<accession>A4FYI9</accession>
<feature type="transmembrane region" description="Helical" evidence="4">
    <location>
        <begin position="153"/>
        <end position="173"/>
    </location>
</feature>
<evidence type="ECO:0000256" key="2">
    <source>
        <dbReference type="ARBA" id="ARBA00023125"/>
    </source>
</evidence>
<keyword evidence="1" id="KW-0805">Transcription regulation</keyword>
<dbReference type="InterPro" id="IPR011991">
    <property type="entry name" value="ArsR-like_HTH"/>
</dbReference>
<dbReference type="OrthoDB" id="195102at2157"/>
<evidence type="ECO:0000259" key="5">
    <source>
        <dbReference type="PROSITE" id="PS50987"/>
    </source>
</evidence>
<dbReference type="EMBL" id="CP000609">
    <property type="protein sequence ID" value="ABO35273.1"/>
    <property type="molecule type" value="Genomic_DNA"/>
</dbReference>
<dbReference type="InterPro" id="IPR036390">
    <property type="entry name" value="WH_DNA-bd_sf"/>
</dbReference>
<dbReference type="PANTHER" id="PTHR33154:SF38">
    <property type="entry name" value="HTH ARSR-TYPE DOMAIN-CONTAINING PROTEIN"/>
    <property type="match status" value="1"/>
</dbReference>
<dbReference type="GeneID" id="4928616"/>
<evidence type="ECO:0000256" key="4">
    <source>
        <dbReference type="SAM" id="Phobius"/>
    </source>
</evidence>
<gene>
    <name evidence="6" type="ordered locus">MmarC5_0967</name>
</gene>
<dbReference type="SMART" id="SM00418">
    <property type="entry name" value="HTH_ARSR"/>
    <property type="match status" value="1"/>
</dbReference>
<keyword evidence="4" id="KW-0812">Transmembrane</keyword>
<dbReference type="RefSeq" id="WP_011868726.1">
    <property type="nucleotide sequence ID" value="NC_009135.1"/>
</dbReference>
<reference evidence="6 7" key="1">
    <citation type="submission" date="2007-03" db="EMBL/GenBank/DDBJ databases">
        <title>Complete sequence of chromosome of Methanococcus maripaludis C5.</title>
        <authorList>
            <consortium name="US DOE Joint Genome Institute"/>
            <person name="Copeland A."/>
            <person name="Lucas S."/>
            <person name="Lapidus A."/>
            <person name="Barry K."/>
            <person name="Glavina del Rio T."/>
            <person name="Dalin E."/>
            <person name="Tice H."/>
            <person name="Pitluck S."/>
            <person name="Chertkov O."/>
            <person name="Brettin T."/>
            <person name="Bruce D."/>
            <person name="Han C."/>
            <person name="Detter J.C."/>
            <person name="Schmutz J."/>
            <person name="Larimer F."/>
            <person name="Land M."/>
            <person name="Hauser L."/>
            <person name="Kyrpides N."/>
            <person name="Mikhailova N."/>
            <person name="Sieprawska-Lupa M."/>
            <person name="Whitman W.B."/>
            <person name="Richardson P."/>
        </authorList>
    </citation>
    <scope>NUCLEOTIDE SEQUENCE [LARGE SCALE GENOMIC DNA]</scope>
    <source>
        <strain evidence="7">C5 / ATCC BAA-1333</strain>
    </source>
</reference>
<dbReference type="Proteomes" id="UP000000253">
    <property type="component" value="Chromosome"/>
</dbReference>
<dbReference type="Pfam" id="PF01022">
    <property type="entry name" value="HTH_5"/>
    <property type="match status" value="1"/>
</dbReference>
<dbReference type="CDD" id="cd00090">
    <property type="entry name" value="HTH_ARSR"/>
    <property type="match status" value="1"/>
</dbReference>
<proteinExistence type="predicted"/>
<evidence type="ECO:0000256" key="1">
    <source>
        <dbReference type="ARBA" id="ARBA00023015"/>
    </source>
</evidence>
<dbReference type="PROSITE" id="PS50987">
    <property type="entry name" value="HTH_ARSR_2"/>
    <property type="match status" value="1"/>
</dbReference>
<evidence type="ECO:0000313" key="7">
    <source>
        <dbReference type="Proteomes" id="UP000000253"/>
    </source>
</evidence>
<dbReference type="PANTHER" id="PTHR33154">
    <property type="entry name" value="TRANSCRIPTIONAL REGULATOR, ARSR FAMILY"/>
    <property type="match status" value="1"/>
</dbReference>
<keyword evidence="3" id="KW-0804">Transcription</keyword>
<dbReference type="InterPro" id="IPR036388">
    <property type="entry name" value="WH-like_DNA-bd_sf"/>
</dbReference>
<dbReference type="SUPFAM" id="SSF46785">
    <property type="entry name" value="Winged helix' DNA-binding domain"/>
    <property type="match status" value="1"/>
</dbReference>
<name>A4FYI9_METM5</name>
<evidence type="ECO:0000256" key="3">
    <source>
        <dbReference type="ARBA" id="ARBA00023163"/>
    </source>
</evidence>
<feature type="transmembrane region" description="Helical" evidence="4">
    <location>
        <begin position="89"/>
        <end position="110"/>
    </location>
</feature>
<dbReference type="InterPro" id="IPR001845">
    <property type="entry name" value="HTH_ArsR_DNA-bd_dom"/>
</dbReference>
<dbReference type="GO" id="GO:0003677">
    <property type="term" value="F:DNA binding"/>
    <property type="evidence" value="ECO:0007669"/>
    <property type="project" value="UniProtKB-KW"/>
</dbReference>
<dbReference type="HOGENOM" id="CLU_127461_0_0_2"/>
<keyword evidence="2" id="KW-0238">DNA-binding</keyword>
<sequence>MTGLEVNKKFLKALSSHSRISILKALGNKNYTVTELSKRLKLSKSTVHEHLSILVDGELVKKNENGRKWVYYGLTEKGHYLIRNDLEKMIILFPMSVIVFLSGLYSILFIRFGNEMQLMDSAVLATNEALKVSEFDMAASGISESVNAVNSDLNVLIGVGLILLSLLIAYHIISKITYKSN</sequence>
<feature type="domain" description="HTH arsR-type" evidence="5">
    <location>
        <begin position="1"/>
        <end position="93"/>
    </location>
</feature>
<dbReference type="GO" id="GO:0003700">
    <property type="term" value="F:DNA-binding transcription factor activity"/>
    <property type="evidence" value="ECO:0007669"/>
    <property type="project" value="InterPro"/>
</dbReference>
<dbReference type="NCBIfam" id="NF033788">
    <property type="entry name" value="HTH_metalloreg"/>
    <property type="match status" value="1"/>
</dbReference>
<protein>
    <submittedName>
        <fullName evidence="6">Transcriptional regulator, ArsR family</fullName>
    </submittedName>
</protein>
<keyword evidence="4" id="KW-1133">Transmembrane helix</keyword>
<dbReference type="KEGG" id="mmq:MmarC5_0967"/>
<dbReference type="AlphaFoldDB" id="A4FYI9"/>
<dbReference type="Gene3D" id="1.10.10.10">
    <property type="entry name" value="Winged helix-like DNA-binding domain superfamily/Winged helix DNA-binding domain"/>
    <property type="match status" value="1"/>
</dbReference>
<organism evidence="6 7">
    <name type="scientific">Methanococcus maripaludis (strain C5 / ATCC BAA-1333)</name>
    <dbReference type="NCBI Taxonomy" id="402880"/>
    <lineage>
        <taxon>Archaea</taxon>
        <taxon>Methanobacteriati</taxon>
        <taxon>Methanobacteriota</taxon>
        <taxon>Methanomada group</taxon>
        <taxon>Methanococci</taxon>
        <taxon>Methanococcales</taxon>
        <taxon>Methanococcaceae</taxon>
        <taxon>Methanococcus</taxon>
    </lineage>
</organism>
<dbReference type="STRING" id="402880.MmarC5_0967"/>
<dbReference type="InterPro" id="IPR051081">
    <property type="entry name" value="HTH_MetalResp_TranReg"/>
</dbReference>
<evidence type="ECO:0000313" key="6">
    <source>
        <dbReference type="EMBL" id="ABO35273.1"/>
    </source>
</evidence>
<dbReference type="eggNOG" id="arCOG01686">
    <property type="taxonomic scope" value="Archaea"/>
</dbReference>
<keyword evidence="4" id="KW-0472">Membrane</keyword>